<evidence type="ECO:0000256" key="2">
    <source>
        <dbReference type="ARBA" id="ARBA00007456"/>
    </source>
</evidence>
<dbReference type="InterPro" id="IPR014710">
    <property type="entry name" value="RmlC-like_jellyroll"/>
</dbReference>
<dbReference type="SMART" id="SM00835">
    <property type="entry name" value="Cupin_1"/>
    <property type="match status" value="1"/>
</dbReference>
<evidence type="ECO:0000256" key="4">
    <source>
        <dbReference type="ARBA" id="ARBA00022723"/>
    </source>
</evidence>
<dbReference type="CDD" id="cd02241">
    <property type="entry name" value="cupin_OxOx"/>
    <property type="match status" value="1"/>
</dbReference>
<dbReference type="AlphaFoldDB" id="A0A6A7APT3"/>
<evidence type="ECO:0000256" key="1">
    <source>
        <dbReference type="ARBA" id="ARBA00004613"/>
    </source>
</evidence>
<evidence type="ECO:0000259" key="6">
    <source>
        <dbReference type="SMART" id="SM00835"/>
    </source>
</evidence>
<evidence type="ECO:0000256" key="5">
    <source>
        <dbReference type="ARBA" id="ARBA00023211"/>
    </source>
</evidence>
<evidence type="ECO:0000313" key="7">
    <source>
        <dbReference type="EMBL" id="KAF2844288.1"/>
    </source>
</evidence>
<dbReference type="InterPro" id="IPR001929">
    <property type="entry name" value="Germin"/>
</dbReference>
<evidence type="ECO:0000256" key="3">
    <source>
        <dbReference type="ARBA" id="ARBA00022525"/>
    </source>
</evidence>
<comment type="subcellular location">
    <subcellularLocation>
        <location evidence="1">Secreted</location>
    </subcellularLocation>
</comment>
<dbReference type="InterPro" id="IPR019780">
    <property type="entry name" value="Germin_Mn-BS"/>
</dbReference>
<dbReference type="GO" id="GO:0030145">
    <property type="term" value="F:manganese ion binding"/>
    <property type="evidence" value="ECO:0007669"/>
    <property type="project" value="InterPro"/>
</dbReference>
<feature type="domain" description="Cupin type-1" evidence="6">
    <location>
        <begin position="39"/>
        <end position="194"/>
    </location>
</feature>
<accession>A0A6A7APT3</accession>
<proteinExistence type="inferred from homology"/>
<evidence type="ECO:0000313" key="8">
    <source>
        <dbReference type="Proteomes" id="UP000799423"/>
    </source>
</evidence>
<keyword evidence="3" id="KW-0964">Secreted</keyword>
<gene>
    <name evidence="7" type="ORF">T440DRAFT_462312</name>
</gene>
<dbReference type="SUPFAM" id="SSF51182">
    <property type="entry name" value="RmlC-like cupins"/>
    <property type="match status" value="1"/>
</dbReference>
<keyword evidence="8" id="KW-1185">Reference proteome</keyword>
<dbReference type="Pfam" id="PF00190">
    <property type="entry name" value="Cupin_1"/>
    <property type="match status" value="1"/>
</dbReference>
<dbReference type="OrthoDB" id="1921208at2759"/>
<keyword evidence="4" id="KW-0479">Metal-binding</keyword>
<reference evidence="7" key="1">
    <citation type="submission" date="2020-01" db="EMBL/GenBank/DDBJ databases">
        <authorList>
            <consortium name="DOE Joint Genome Institute"/>
            <person name="Haridas S."/>
            <person name="Albert R."/>
            <person name="Binder M."/>
            <person name="Bloem J."/>
            <person name="Labutti K."/>
            <person name="Salamov A."/>
            <person name="Andreopoulos B."/>
            <person name="Baker S.E."/>
            <person name="Barry K."/>
            <person name="Bills G."/>
            <person name="Bluhm B.H."/>
            <person name="Cannon C."/>
            <person name="Castanera R."/>
            <person name="Culley D.E."/>
            <person name="Daum C."/>
            <person name="Ezra D."/>
            <person name="Gonzalez J.B."/>
            <person name="Henrissat B."/>
            <person name="Kuo A."/>
            <person name="Liang C."/>
            <person name="Lipzen A."/>
            <person name="Lutzoni F."/>
            <person name="Magnuson J."/>
            <person name="Mondo S."/>
            <person name="Nolan M."/>
            <person name="Ohm R."/>
            <person name="Pangilinan J."/>
            <person name="Park H.-J."/>
            <person name="Ramirez L."/>
            <person name="Alfaro M."/>
            <person name="Sun H."/>
            <person name="Tritt A."/>
            <person name="Yoshinaga Y."/>
            <person name="Zwiers L.-H."/>
            <person name="Turgeon B.G."/>
            <person name="Goodwin S.B."/>
            <person name="Spatafora J.W."/>
            <person name="Crous P.W."/>
            <person name="Grigoriev I.V."/>
        </authorList>
    </citation>
    <scope>NUCLEOTIDE SEQUENCE</scope>
    <source>
        <strain evidence="7">IPT5</strain>
    </source>
</reference>
<sequence>MQLPRDFSTPPTALDHFRRLLVLDEVLLTGQALRDVIVFDFNGAQPASGALGGTTKAADTQTYPYSAGLDLSMTVVNLKPCGINTPHIHPRAAELLILIEGSNVRFGSIVENGLVKPGENQEIAGVLNRFEMTAFSQGSMHYQFNDGCQDAVLVAALGSGNPGTNQMTNLFHLNSGVVNTTLGAPSSIDGSNVDEFRKSIPANLAQDVKSCLARCGPR</sequence>
<dbReference type="GO" id="GO:0005576">
    <property type="term" value="C:extracellular region"/>
    <property type="evidence" value="ECO:0007669"/>
    <property type="project" value="UniProtKB-SubCell"/>
</dbReference>
<dbReference type="EMBL" id="MU006392">
    <property type="protein sequence ID" value="KAF2844288.1"/>
    <property type="molecule type" value="Genomic_DNA"/>
</dbReference>
<protein>
    <submittedName>
        <fullName evidence="7">RmlC-like cupin</fullName>
    </submittedName>
</protein>
<dbReference type="InterPro" id="IPR011051">
    <property type="entry name" value="RmlC_Cupin_sf"/>
</dbReference>
<keyword evidence="5" id="KW-0464">Manganese</keyword>
<dbReference type="Gene3D" id="2.60.120.10">
    <property type="entry name" value="Jelly Rolls"/>
    <property type="match status" value="1"/>
</dbReference>
<name>A0A6A7APT3_9PLEO</name>
<dbReference type="PROSITE" id="PS00725">
    <property type="entry name" value="GERMIN"/>
    <property type="match status" value="1"/>
</dbReference>
<comment type="similarity">
    <text evidence="2">Belongs to the germin family.</text>
</comment>
<organism evidence="7 8">
    <name type="scientific">Plenodomus tracheiphilus IPT5</name>
    <dbReference type="NCBI Taxonomy" id="1408161"/>
    <lineage>
        <taxon>Eukaryota</taxon>
        <taxon>Fungi</taxon>
        <taxon>Dikarya</taxon>
        <taxon>Ascomycota</taxon>
        <taxon>Pezizomycotina</taxon>
        <taxon>Dothideomycetes</taxon>
        <taxon>Pleosporomycetidae</taxon>
        <taxon>Pleosporales</taxon>
        <taxon>Pleosporineae</taxon>
        <taxon>Leptosphaeriaceae</taxon>
        <taxon>Plenodomus</taxon>
    </lineage>
</organism>
<dbReference type="PANTHER" id="PTHR31238">
    <property type="entry name" value="GERMIN-LIKE PROTEIN SUBFAMILY 3 MEMBER 3"/>
    <property type="match status" value="1"/>
</dbReference>
<dbReference type="InterPro" id="IPR006045">
    <property type="entry name" value="Cupin_1"/>
</dbReference>
<dbReference type="Proteomes" id="UP000799423">
    <property type="component" value="Unassembled WGS sequence"/>
</dbReference>